<keyword evidence="2" id="KW-1185">Reference proteome</keyword>
<dbReference type="OrthoDB" id="539213at2759"/>
<dbReference type="SUPFAM" id="SSF48403">
    <property type="entry name" value="Ankyrin repeat"/>
    <property type="match status" value="1"/>
</dbReference>
<dbReference type="AlphaFoldDB" id="A0A0C2XF92"/>
<organism evidence="1 2">
    <name type="scientific">Amanita muscaria (strain Koide BX008)</name>
    <dbReference type="NCBI Taxonomy" id="946122"/>
    <lineage>
        <taxon>Eukaryota</taxon>
        <taxon>Fungi</taxon>
        <taxon>Dikarya</taxon>
        <taxon>Basidiomycota</taxon>
        <taxon>Agaricomycotina</taxon>
        <taxon>Agaricomycetes</taxon>
        <taxon>Agaricomycetidae</taxon>
        <taxon>Agaricales</taxon>
        <taxon>Pluteineae</taxon>
        <taxon>Amanitaceae</taxon>
        <taxon>Amanita</taxon>
    </lineage>
</organism>
<evidence type="ECO:0000313" key="2">
    <source>
        <dbReference type="Proteomes" id="UP000054549"/>
    </source>
</evidence>
<gene>
    <name evidence="1" type="ORF">M378DRAFT_259043</name>
</gene>
<dbReference type="Gene3D" id="1.25.40.20">
    <property type="entry name" value="Ankyrin repeat-containing domain"/>
    <property type="match status" value="1"/>
</dbReference>
<dbReference type="InParanoid" id="A0A0C2XF92"/>
<protein>
    <recommendedName>
        <fullName evidence="3">Ankyrin repeat protein</fullName>
    </recommendedName>
</protein>
<accession>A0A0C2XF92</accession>
<proteinExistence type="predicted"/>
<sequence length="251" mass="28268">MPVVSRLESLPVELLHDIHLLALNHALPCSSKHLYQVFKWATPTCIAQYIVFRTNYPKEDESYTITKALRYPVCNQNVIEALFRLLSFGKVQQQTVKCKLPKRLFRNLKSESGVQQDNGDPLPFLRCLYATPGLSPDPNSHQGYALSRAVHARHGPLIQFLLDQGASPSCGYGLSVMFAIKQKDLCLVRMLIEAEEKSSGKGTGKNKERRLSNNTMLTLALRCDARDIAEYFTRERGIVPELKPLLEIGGR</sequence>
<dbReference type="HOGENOM" id="CLU_063486_0_0_1"/>
<dbReference type="InterPro" id="IPR036770">
    <property type="entry name" value="Ankyrin_rpt-contain_sf"/>
</dbReference>
<evidence type="ECO:0000313" key="1">
    <source>
        <dbReference type="EMBL" id="KIL67508.1"/>
    </source>
</evidence>
<name>A0A0C2XF92_AMAMK</name>
<dbReference type="STRING" id="946122.A0A0C2XF92"/>
<evidence type="ECO:0008006" key="3">
    <source>
        <dbReference type="Google" id="ProtNLM"/>
    </source>
</evidence>
<reference evidence="1 2" key="1">
    <citation type="submission" date="2014-04" db="EMBL/GenBank/DDBJ databases">
        <title>Evolutionary Origins and Diversification of the Mycorrhizal Mutualists.</title>
        <authorList>
            <consortium name="DOE Joint Genome Institute"/>
            <consortium name="Mycorrhizal Genomics Consortium"/>
            <person name="Kohler A."/>
            <person name="Kuo A."/>
            <person name="Nagy L.G."/>
            <person name="Floudas D."/>
            <person name="Copeland A."/>
            <person name="Barry K.W."/>
            <person name="Cichocki N."/>
            <person name="Veneault-Fourrey C."/>
            <person name="LaButti K."/>
            <person name="Lindquist E.A."/>
            <person name="Lipzen A."/>
            <person name="Lundell T."/>
            <person name="Morin E."/>
            <person name="Murat C."/>
            <person name="Riley R."/>
            <person name="Ohm R."/>
            <person name="Sun H."/>
            <person name="Tunlid A."/>
            <person name="Henrissat B."/>
            <person name="Grigoriev I.V."/>
            <person name="Hibbett D.S."/>
            <person name="Martin F."/>
        </authorList>
    </citation>
    <scope>NUCLEOTIDE SEQUENCE [LARGE SCALE GENOMIC DNA]</scope>
    <source>
        <strain evidence="1 2">Koide BX008</strain>
    </source>
</reference>
<dbReference type="Proteomes" id="UP000054549">
    <property type="component" value="Unassembled WGS sequence"/>
</dbReference>
<dbReference type="EMBL" id="KN818231">
    <property type="protein sequence ID" value="KIL67508.1"/>
    <property type="molecule type" value="Genomic_DNA"/>
</dbReference>